<accession>A0ACB9BRR6</accession>
<dbReference type="EMBL" id="CM042014">
    <property type="protein sequence ID" value="KAI3724599.1"/>
    <property type="molecule type" value="Genomic_DNA"/>
</dbReference>
<dbReference type="Proteomes" id="UP001055811">
    <property type="component" value="Linkage Group LG06"/>
</dbReference>
<proteinExistence type="predicted"/>
<protein>
    <submittedName>
        <fullName evidence="1">Uncharacterized protein</fullName>
    </submittedName>
</protein>
<reference evidence="2" key="1">
    <citation type="journal article" date="2022" name="Mol. Ecol. Resour.">
        <title>The genomes of chicory, endive, great burdock and yacon provide insights into Asteraceae palaeo-polyploidization history and plant inulin production.</title>
        <authorList>
            <person name="Fan W."/>
            <person name="Wang S."/>
            <person name="Wang H."/>
            <person name="Wang A."/>
            <person name="Jiang F."/>
            <person name="Liu H."/>
            <person name="Zhao H."/>
            <person name="Xu D."/>
            <person name="Zhang Y."/>
        </authorList>
    </citation>
    <scope>NUCLEOTIDE SEQUENCE [LARGE SCALE GENOMIC DNA]</scope>
    <source>
        <strain evidence="2">cv. Punajuju</strain>
    </source>
</reference>
<reference evidence="1 2" key="2">
    <citation type="journal article" date="2022" name="Mol. Ecol. Resour.">
        <title>The genomes of chicory, endive, great burdock and yacon provide insights into Asteraceae paleo-polyploidization history and plant inulin production.</title>
        <authorList>
            <person name="Fan W."/>
            <person name="Wang S."/>
            <person name="Wang H."/>
            <person name="Wang A."/>
            <person name="Jiang F."/>
            <person name="Liu H."/>
            <person name="Zhao H."/>
            <person name="Xu D."/>
            <person name="Zhang Y."/>
        </authorList>
    </citation>
    <scope>NUCLEOTIDE SEQUENCE [LARGE SCALE GENOMIC DNA]</scope>
    <source>
        <strain evidence="2">cv. Punajuju</strain>
        <tissue evidence="1">Leaves</tissue>
    </source>
</reference>
<sequence>MQVLKTPTEKWITLNIASFLAVSLWLFDNINTPSFSSHLCSDLSLVKAPSYMFMIFSLHRPDVLPVSGLGLGQEYSYCIH</sequence>
<keyword evidence="2" id="KW-1185">Reference proteome</keyword>
<evidence type="ECO:0000313" key="1">
    <source>
        <dbReference type="EMBL" id="KAI3724599.1"/>
    </source>
</evidence>
<name>A0ACB9BRR6_CICIN</name>
<gene>
    <name evidence="1" type="ORF">L2E82_36382</name>
</gene>
<evidence type="ECO:0000313" key="2">
    <source>
        <dbReference type="Proteomes" id="UP001055811"/>
    </source>
</evidence>
<organism evidence="1 2">
    <name type="scientific">Cichorium intybus</name>
    <name type="common">Chicory</name>
    <dbReference type="NCBI Taxonomy" id="13427"/>
    <lineage>
        <taxon>Eukaryota</taxon>
        <taxon>Viridiplantae</taxon>
        <taxon>Streptophyta</taxon>
        <taxon>Embryophyta</taxon>
        <taxon>Tracheophyta</taxon>
        <taxon>Spermatophyta</taxon>
        <taxon>Magnoliopsida</taxon>
        <taxon>eudicotyledons</taxon>
        <taxon>Gunneridae</taxon>
        <taxon>Pentapetalae</taxon>
        <taxon>asterids</taxon>
        <taxon>campanulids</taxon>
        <taxon>Asterales</taxon>
        <taxon>Asteraceae</taxon>
        <taxon>Cichorioideae</taxon>
        <taxon>Cichorieae</taxon>
        <taxon>Cichoriinae</taxon>
        <taxon>Cichorium</taxon>
    </lineage>
</organism>
<comment type="caution">
    <text evidence="1">The sequence shown here is derived from an EMBL/GenBank/DDBJ whole genome shotgun (WGS) entry which is preliminary data.</text>
</comment>